<dbReference type="PROSITE" id="PS50931">
    <property type="entry name" value="HTH_LYSR"/>
    <property type="match status" value="1"/>
</dbReference>
<dbReference type="InterPro" id="IPR036388">
    <property type="entry name" value="WH-like_DNA-bd_sf"/>
</dbReference>
<protein>
    <submittedName>
        <fullName evidence="6">LysR family transcriptional regulator</fullName>
    </submittedName>
</protein>
<dbReference type="CDD" id="cd08459">
    <property type="entry name" value="PBP2_DntR_NahR_LinR_like"/>
    <property type="match status" value="1"/>
</dbReference>
<dbReference type="Pfam" id="PF00126">
    <property type="entry name" value="HTH_1"/>
    <property type="match status" value="1"/>
</dbReference>
<reference evidence="6 7" key="1">
    <citation type="submission" date="2020-08" db="EMBL/GenBank/DDBJ databases">
        <title>Genome sequence of Diaphorobacter aerolatus KACC 16536T.</title>
        <authorList>
            <person name="Hyun D.-W."/>
            <person name="Bae J.-W."/>
        </authorList>
    </citation>
    <scope>NUCLEOTIDE SEQUENCE [LARGE SCALE GENOMIC DNA]</scope>
    <source>
        <strain evidence="6 7">KACC 16536</strain>
    </source>
</reference>
<keyword evidence="2" id="KW-0805">Transcription regulation</keyword>
<keyword evidence="3" id="KW-0238">DNA-binding</keyword>
<dbReference type="PRINTS" id="PR00039">
    <property type="entry name" value="HTHLYSR"/>
</dbReference>
<proteinExistence type="inferred from homology"/>
<evidence type="ECO:0000256" key="4">
    <source>
        <dbReference type="ARBA" id="ARBA00023163"/>
    </source>
</evidence>
<evidence type="ECO:0000256" key="1">
    <source>
        <dbReference type="ARBA" id="ARBA00009437"/>
    </source>
</evidence>
<dbReference type="InterPro" id="IPR005119">
    <property type="entry name" value="LysR_subst-bd"/>
</dbReference>
<keyword evidence="4" id="KW-0804">Transcription</keyword>
<dbReference type="Gene3D" id="3.40.190.10">
    <property type="entry name" value="Periplasmic binding protein-like II"/>
    <property type="match status" value="2"/>
</dbReference>
<dbReference type="RefSeq" id="WP_187724579.1">
    <property type="nucleotide sequence ID" value="NZ_CP060783.1"/>
</dbReference>
<sequence>MDLRDFNLNLLFAFDAVERHRSVSAAAQELELTQPAVTAALNKLRIRFENPLFVRTSHGMHPTPRAMELAPHIKRILEAVRRLDEPDTFSPKTTKNHFKIYVNDVGLVAVLPRVVDRLSHETPNTRLTVLDIRQDEVVSALDNGEIDLAIGHFFDVPNWARQQFLRSTPYVCAMRKDHPVIKDSLSLSQFLGSRHALYWTHGSTYGRLDEALARRGHTRDIALRMPRLGALPFAVAMSDLLVTLPEDLGLVFEKLLPIKLLPVPLSVPDIQVKQYWHERLHADPIHEWFRNLVKNVISEVKLRK</sequence>
<gene>
    <name evidence="6" type="ORF">H9K75_02085</name>
</gene>
<dbReference type="Gene3D" id="1.10.10.10">
    <property type="entry name" value="Winged helix-like DNA-binding domain superfamily/Winged helix DNA-binding domain"/>
    <property type="match status" value="1"/>
</dbReference>
<dbReference type="Proteomes" id="UP000516028">
    <property type="component" value="Chromosome"/>
</dbReference>
<comment type="similarity">
    <text evidence="1">Belongs to the LysR transcriptional regulatory family.</text>
</comment>
<dbReference type="KEGG" id="daer:H9K75_02085"/>
<feature type="domain" description="HTH lysR-type" evidence="5">
    <location>
        <begin position="6"/>
        <end position="63"/>
    </location>
</feature>
<dbReference type="InterPro" id="IPR050389">
    <property type="entry name" value="LysR-type_TF"/>
</dbReference>
<dbReference type="SUPFAM" id="SSF46785">
    <property type="entry name" value="Winged helix' DNA-binding domain"/>
    <property type="match status" value="1"/>
</dbReference>
<dbReference type="InterPro" id="IPR000847">
    <property type="entry name" value="LysR_HTH_N"/>
</dbReference>
<dbReference type="PANTHER" id="PTHR30118:SF15">
    <property type="entry name" value="TRANSCRIPTIONAL REGULATORY PROTEIN"/>
    <property type="match status" value="1"/>
</dbReference>
<dbReference type="GO" id="GO:0003700">
    <property type="term" value="F:DNA-binding transcription factor activity"/>
    <property type="evidence" value="ECO:0007669"/>
    <property type="project" value="InterPro"/>
</dbReference>
<dbReference type="EMBL" id="CP060783">
    <property type="protein sequence ID" value="QNP48987.1"/>
    <property type="molecule type" value="Genomic_DNA"/>
</dbReference>
<evidence type="ECO:0000256" key="2">
    <source>
        <dbReference type="ARBA" id="ARBA00023015"/>
    </source>
</evidence>
<dbReference type="AlphaFoldDB" id="A0A7H0GL21"/>
<dbReference type="GO" id="GO:0003677">
    <property type="term" value="F:DNA binding"/>
    <property type="evidence" value="ECO:0007669"/>
    <property type="project" value="UniProtKB-KW"/>
</dbReference>
<evidence type="ECO:0000259" key="5">
    <source>
        <dbReference type="PROSITE" id="PS50931"/>
    </source>
</evidence>
<keyword evidence="7" id="KW-1185">Reference proteome</keyword>
<organism evidence="6 7">
    <name type="scientific">Diaphorobacter aerolatus</name>
    <dbReference type="NCBI Taxonomy" id="1288495"/>
    <lineage>
        <taxon>Bacteria</taxon>
        <taxon>Pseudomonadati</taxon>
        <taxon>Pseudomonadota</taxon>
        <taxon>Betaproteobacteria</taxon>
        <taxon>Burkholderiales</taxon>
        <taxon>Comamonadaceae</taxon>
        <taxon>Diaphorobacter</taxon>
    </lineage>
</organism>
<dbReference type="PANTHER" id="PTHR30118">
    <property type="entry name" value="HTH-TYPE TRANSCRIPTIONAL REGULATOR LEUO-RELATED"/>
    <property type="match status" value="1"/>
</dbReference>
<name>A0A7H0GL21_9BURK</name>
<dbReference type="SUPFAM" id="SSF53850">
    <property type="entry name" value="Periplasmic binding protein-like II"/>
    <property type="match status" value="1"/>
</dbReference>
<evidence type="ECO:0000313" key="6">
    <source>
        <dbReference type="EMBL" id="QNP48987.1"/>
    </source>
</evidence>
<accession>A0A7H0GL21</accession>
<dbReference type="Pfam" id="PF03466">
    <property type="entry name" value="LysR_substrate"/>
    <property type="match status" value="1"/>
</dbReference>
<evidence type="ECO:0000313" key="7">
    <source>
        <dbReference type="Proteomes" id="UP000516028"/>
    </source>
</evidence>
<evidence type="ECO:0000256" key="3">
    <source>
        <dbReference type="ARBA" id="ARBA00023125"/>
    </source>
</evidence>
<dbReference type="InterPro" id="IPR036390">
    <property type="entry name" value="WH_DNA-bd_sf"/>
</dbReference>